<dbReference type="Proteomes" id="UP000051790">
    <property type="component" value="Unassembled WGS sequence"/>
</dbReference>
<dbReference type="NCBIfam" id="NF006670">
    <property type="entry name" value="PRK09218.1"/>
    <property type="match status" value="1"/>
</dbReference>
<name>A0A0R1QQV6_9LACO</name>
<dbReference type="InterPro" id="IPR036821">
    <property type="entry name" value="Peptide_deformylase_sf"/>
</dbReference>
<dbReference type="CDD" id="cd00487">
    <property type="entry name" value="Pep_deformylase"/>
    <property type="match status" value="1"/>
</dbReference>
<organism evidence="2 3">
    <name type="scientific">Lacticaseibacillus manihotivorans DSM 13343 = JCM 12514</name>
    <dbReference type="NCBI Taxonomy" id="1423769"/>
    <lineage>
        <taxon>Bacteria</taxon>
        <taxon>Bacillati</taxon>
        <taxon>Bacillota</taxon>
        <taxon>Bacilli</taxon>
        <taxon>Lactobacillales</taxon>
        <taxon>Lactobacillaceae</taxon>
        <taxon>Lacticaseibacillus</taxon>
    </lineage>
</organism>
<evidence type="ECO:0000256" key="1">
    <source>
        <dbReference type="ARBA" id="ARBA00010759"/>
    </source>
</evidence>
<protein>
    <submittedName>
        <fullName evidence="2">Peptide deformylase</fullName>
    </submittedName>
</protein>
<accession>A0A0R1QQV6</accession>
<proteinExistence type="inferred from homology"/>
<dbReference type="OrthoDB" id="9784988at2"/>
<gene>
    <name evidence="2" type="ORF">FD01_GL001057</name>
</gene>
<dbReference type="SUPFAM" id="SSF56420">
    <property type="entry name" value="Peptide deformylase"/>
    <property type="match status" value="1"/>
</dbReference>
<dbReference type="Pfam" id="PF01327">
    <property type="entry name" value="Pep_deformylase"/>
    <property type="match status" value="1"/>
</dbReference>
<keyword evidence="3" id="KW-1185">Reference proteome</keyword>
<reference evidence="2 3" key="1">
    <citation type="journal article" date="2015" name="Genome Announc.">
        <title>Expanding the biotechnology potential of lactobacilli through comparative genomics of 213 strains and associated genera.</title>
        <authorList>
            <person name="Sun Z."/>
            <person name="Harris H.M."/>
            <person name="McCann A."/>
            <person name="Guo C."/>
            <person name="Argimon S."/>
            <person name="Zhang W."/>
            <person name="Yang X."/>
            <person name="Jeffery I.B."/>
            <person name="Cooney J.C."/>
            <person name="Kagawa T.F."/>
            <person name="Liu W."/>
            <person name="Song Y."/>
            <person name="Salvetti E."/>
            <person name="Wrobel A."/>
            <person name="Rasinkangas P."/>
            <person name="Parkhill J."/>
            <person name="Rea M.C."/>
            <person name="O'Sullivan O."/>
            <person name="Ritari J."/>
            <person name="Douillard F.P."/>
            <person name="Paul Ross R."/>
            <person name="Yang R."/>
            <person name="Briner A.E."/>
            <person name="Felis G.E."/>
            <person name="de Vos W.M."/>
            <person name="Barrangou R."/>
            <person name="Klaenhammer T.R."/>
            <person name="Caufield P.W."/>
            <person name="Cui Y."/>
            <person name="Zhang H."/>
            <person name="O'Toole P.W."/>
        </authorList>
    </citation>
    <scope>NUCLEOTIDE SEQUENCE [LARGE SCALE GENOMIC DNA]</scope>
    <source>
        <strain evidence="2 3">DSM 13343</strain>
    </source>
</reference>
<dbReference type="RefSeq" id="WP_056963734.1">
    <property type="nucleotide sequence ID" value="NZ_AZEU01000150.1"/>
</dbReference>
<comment type="caution">
    <text evidence="2">The sequence shown here is derived from an EMBL/GenBank/DDBJ whole genome shotgun (WGS) entry which is preliminary data.</text>
</comment>
<sequence length="136" mass="15385">MIRPINHDTLFLQQKAKPATPKDASLIKDLHDTLAAHRERCVGMAANMIGVNRAMIIASMGPIDMVLINPRIIQKSGAFDTEEGCLSLNGERPCTRYEQITVQYLDEQWHPQTRQFSDFFAQIIQHECDHLAGILI</sequence>
<evidence type="ECO:0000313" key="3">
    <source>
        <dbReference type="Proteomes" id="UP000051790"/>
    </source>
</evidence>
<dbReference type="PANTHER" id="PTHR10458">
    <property type="entry name" value="PEPTIDE DEFORMYLASE"/>
    <property type="match status" value="1"/>
</dbReference>
<comment type="similarity">
    <text evidence="1">Belongs to the polypeptide deformylase family.</text>
</comment>
<evidence type="ECO:0000313" key="2">
    <source>
        <dbReference type="EMBL" id="KRL44613.1"/>
    </source>
</evidence>
<dbReference type="PANTHER" id="PTHR10458:SF22">
    <property type="entry name" value="PEPTIDE DEFORMYLASE"/>
    <property type="match status" value="1"/>
</dbReference>
<dbReference type="PATRIC" id="fig|1423769.4.peg.1146"/>
<dbReference type="EMBL" id="AZEU01000150">
    <property type="protein sequence ID" value="KRL44613.1"/>
    <property type="molecule type" value="Genomic_DNA"/>
</dbReference>
<dbReference type="PRINTS" id="PR01576">
    <property type="entry name" value="PDEFORMYLASE"/>
</dbReference>
<dbReference type="Gene3D" id="3.90.45.10">
    <property type="entry name" value="Peptide deformylase"/>
    <property type="match status" value="1"/>
</dbReference>
<dbReference type="InterPro" id="IPR023635">
    <property type="entry name" value="Peptide_deformylase"/>
</dbReference>
<dbReference type="AlphaFoldDB" id="A0A0R1QQV6"/>
<dbReference type="GO" id="GO:0042586">
    <property type="term" value="F:peptide deformylase activity"/>
    <property type="evidence" value="ECO:0007669"/>
    <property type="project" value="InterPro"/>
</dbReference>
<dbReference type="PIRSF" id="PIRSF004749">
    <property type="entry name" value="Pep_def"/>
    <property type="match status" value="1"/>
</dbReference>